<dbReference type="Proteomes" id="UP000250235">
    <property type="component" value="Unassembled WGS sequence"/>
</dbReference>
<sequence length="207" mass="23607">MLTIVLDKDLECTIVYVRCDSGYEGYHETHLIITVYSELVPSRLGRQNEDKAAEIETSICDAKYHVSLDGRPPPPLAHAAVGPPKRRRRPPPLAVFYVIGLVSITAKRRNLPPPIVKCRFPREAGRSQALRRQQEKKLEVQFGWGATQLSGLGYIVSYSKPYSESFKFGRRGDVEACFEHPKTIIGSHSFIRFQFTIIHYLKFTVRF</sequence>
<protein>
    <submittedName>
        <fullName evidence="1">Uncharacterized protein</fullName>
    </submittedName>
</protein>
<dbReference type="EMBL" id="KV008948">
    <property type="protein sequence ID" value="KZV29828.1"/>
    <property type="molecule type" value="Genomic_DNA"/>
</dbReference>
<accession>A0A2Z7B7A5</accession>
<dbReference type="AlphaFoldDB" id="A0A2Z7B7A5"/>
<keyword evidence="2" id="KW-1185">Reference proteome</keyword>
<gene>
    <name evidence="1" type="ORF">F511_42178</name>
</gene>
<evidence type="ECO:0000313" key="2">
    <source>
        <dbReference type="Proteomes" id="UP000250235"/>
    </source>
</evidence>
<proteinExistence type="predicted"/>
<reference evidence="1 2" key="1">
    <citation type="journal article" date="2015" name="Proc. Natl. Acad. Sci. U.S.A.">
        <title>The resurrection genome of Boea hygrometrica: A blueprint for survival of dehydration.</title>
        <authorList>
            <person name="Xiao L."/>
            <person name="Yang G."/>
            <person name="Zhang L."/>
            <person name="Yang X."/>
            <person name="Zhao S."/>
            <person name="Ji Z."/>
            <person name="Zhou Q."/>
            <person name="Hu M."/>
            <person name="Wang Y."/>
            <person name="Chen M."/>
            <person name="Xu Y."/>
            <person name="Jin H."/>
            <person name="Xiao X."/>
            <person name="Hu G."/>
            <person name="Bao F."/>
            <person name="Hu Y."/>
            <person name="Wan P."/>
            <person name="Li L."/>
            <person name="Deng X."/>
            <person name="Kuang T."/>
            <person name="Xiang C."/>
            <person name="Zhu J.K."/>
            <person name="Oliver M.J."/>
            <person name="He Y."/>
        </authorList>
    </citation>
    <scope>NUCLEOTIDE SEQUENCE [LARGE SCALE GENOMIC DNA]</scope>
    <source>
        <strain evidence="2">cv. XS01</strain>
    </source>
</reference>
<name>A0A2Z7B7A5_9LAMI</name>
<organism evidence="1 2">
    <name type="scientific">Dorcoceras hygrometricum</name>
    <dbReference type="NCBI Taxonomy" id="472368"/>
    <lineage>
        <taxon>Eukaryota</taxon>
        <taxon>Viridiplantae</taxon>
        <taxon>Streptophyta</taxon>
        <taxon>Embryophyta</taxon>
        <taxon>Tracheophyta</taxon>
        <taxon>Spermatophyta</taxon>
        <taxon>Magnoliopsida</taxon>
        <taxon>eudicotyledons</taxon>
        <taxon>Gunneridae</taxon>
        <taxon>Pentapetalae</taxon>
        <taxon>asterids</taxon>
        <taxon>lamiids</taxon>
        <taxon>Lamiales</taxon>
        <taxon>Gesneriaceae</taxon>
        <taxon>Didymocarpoideae</taxon>
        <taxon>Trichosporeae</taxon>
        <taxon>Loxocarpinae</taxon>
        <taxon>Dorcoceras</taxon>
    </lineage>
</organism>
<evidence type="ECO:0000313" key="1">
    <source>
        <dbReference type="EMBL" id="KZV29828.1"/>
    </source>
</evidence>